<keyword evidence="1" id="KW-0175">Coiled coil</keyword>
<protein>
    <submittedName>
        <fullName evidence="2">GD25749</fullName>
    </submittedName>
</protein>
<dbReference type="HOGENOM" id="CLU_055890_0_0_1"/>
<sequence>MPLRKKEDYIPIKCEGWNGKFVYPDGAVNNVSKIRRQNQNVTNTNNFYGFNTEPIVLPTEWDGTFVKSGETRIKQERNRSDDQDYFDYNTEPTVLPTTWSGEFVNDPTDVRIKPERNFSDARDYAEASRFKLMQSFLGVAIILALLSLVASQAENSSQSMDLYILQNQRQYDAKIKQLADELANFKQLFQKQINALDVQADSMQQKLEQASAHLDPIILIDSWSKQCVQNYSVTIPTITVARDSIIKCKESISGILNAPESTYNTLNNYYKNNVKNGLAQCLKLHPTAQLNYTLCVTKVIGDANKYTITTQNTFNTNLKNSECTADSRIRSSWQCSFGQVYSITSKVELALQLIDSCISNKVICGSFEAESCPNKSYVSLSEINPRNDTIRNPFKFVTNDMNCVEVLISN</sequence>
<organism evidence="2 3">
    <name type="scientific">Drosophila simulans</name>
    <name type="common">Fruit fly</name>
    <dbReference type="NCBI Taxonomy" id="7240"/>
    <lineage>
        <taxon>Eukaryota</taxon>
        <taxon>Metazoa</taxon>
        <taxon>Ecdysozoa</taxon>
        <taxon>Arthropoda</taxon>
        <taxon>Hexapoda</taxon>
        <taxon>Insecta</taxon>
        <taxon>Pterygota</taxon>
        <taxon>Neoptera</taxon>
        <taxon>Endopterygota</taxon>
        <taxon>Diptera</taxon>
        <taxon>Brachycera</taxon>
        <taxon>Muscomorpha</taxon>
        <taxon>Ephydroidea</taxon>
        <taxon>Drosophilidae</taxon>
        <taxon>Drosophila</taxon>
        <taxon>Sophophora</taxon>
    </lineage>
</organism>
<gene>
    <name evidence="2" type="primary">Dsim\GD25749</name>
    <name evidence="2" type="ORF">Dsim_GD25749</name>
</gene>
<dbReference type="OMA" id="AQCVKLH"/>
<accession>B4QEG1</accession>
<dbReference type="AlphaFoldDB" id="B4QEG1"/>
<dbReference type="STRING" id="7240.B4QEG1"/>
<dbReference type="PhylomeDB" id="B4QEG1"/>
<dbReference type="OrthoDB" id="7999179at2759"/>
<dbReference type="EMBL" id="CM000362">
    <property type="protein sequence ID" value="EDX06951.1"/>
    <property type="molecule type" value="Genomic_DNA"/>
</dbReference>
<dbReference type="Bgee" id="FBgn0197031">
    <property type="expression patterns" value="Expressed in adult organism and 3 other cell types or tissues"/>
</dbReference>
<reference evidence="2 3" key="1">
    <citation type="journal article" date="2007" name="Nature">
        <title>Evolution of genes and genomes on the Drosophila phylogeny.</title>
        <authorList>
            <consortium name="Drosophila 12 Genomes Consortium"/>
            <person name="Clark A.G."/>
            <person name="Eisen M.B."/>
            <person name="Smith D.R."/>
            <person name="Bergman C.M."/>
            <person name="Oliver B."/>
            <person name="Markow T.A."/>
            <person name="Kaufman T.C."/>
            <person name="Kellis M."/>
            <person name="Gelbart W."/>
            <person name="Iyer V.N."/>
            <person name="Pollard D.A."/>
            <person name="Sackton T.B."/>
            <person name="Larracuente A.M."/>
            <person name="Singh N.D."/>
            <person name="Abad J.P."/>
            <person name="Abt D.N."/>
            <person name="Adryan B."/>
            <person name="Aguade M."/>
            <person name="Akashi H."/>
            <person name="Anderson W.W."/>
            <person name="Aquadro C.F."/>
            <person name="Ardell D.H."/>
            <person name="Arguello R."/>
            <person name="Artieri C.G."/>
            <person name="Barbash D.A."/>
            <person name="Barker D."/>
            <person name="Barsanti P."/>
            <person name="Batterham P."/>
            <person name="Batzoglou S."/>
            <person name="Begun D."/>
            <person name="Bhutkar A."/>
            <person name="Blanco E."/>
            <person name="Bosak S.A."/>
            <person name="Bradley R.K."/>
            <person name="Brand A.D."/>
            <person name="Brent M.R."/>
            <person name="Brooks A.N."/>
            <person name="Brown R.H."/>
            <person name="Butlin R.K."/>
            <person name="Caggese C."/>
            <person name="Calvi B.R."/>
            <person name="Bernardo de Carvalho A."/>
            <person name="Caspi A."/>
            <person name="Castrezana S."/>
            <person name="Celniker S.E."/>
            <person name="Chang J.L."/>
            <person name="Chapple C."/>
            <person name="Chatterji S."/>
            <person name="Chinwalla A."/>
            <person name="Civetta A."/>
            <person name="Clifton S.W."/>
            <person name="Comeron J.M."/>
            <person name="Costello J.C."/>
            <person name="Coyne J.A."/>
            <person name="Daub J."/>
            <person name="David R.G."/>
            <person name="Delcher A.L."/>
            <person name="Delehaunty K."/>
            <person name="Do C.B."/>
            <person name="Ebling H."/>
            <person name="Edwards K."/>
            <person name="Eickbush T."/>
            <person name="Evans J.D."/>
            <person name="Filipski A."/>
            <person name="Findeiss S."/>
            <person name="Freyhult E."/>
            <person name="Fulton L."/>
            <person name="Fulton R."/>
            <person name="Garcia A.C."/>
            <person name="Gardiner A."/>
            <person name="Garfield D.A."/>
            <person name="Garvin B.E."/>
            <person name="Gibson G."/>
            <person name="Gilbert D."/>
            <person name="Gnerre S."/>
            <person name="Godfrey J."/>
            <person name="Good R."/>
            <person name="Gotea V."/>
            <person name="Gravely B."/>
            <person name="Greenberg A.J."/>
            <person name="Griffiths-Jones S."/>
            <person name="Gross S."/>
            <person name="Guigo R."/>
            <person name="Gustafson E.A."/>
            <person name="Haerty W."/>
            <person name="Hahn M.W."/>
            <person name="Halligan D.L."/>
            <person name="Halpern A.L."/>
            <person name="Halter G.M."/>
            <person name="Han M.V."/>
            <person name="Heger A."/>
            <person name="Hillier L."/>
            <person name="Hinrichs A.S."/>
            <person name="Holmes I."/>
            <person name="Hoskins R.A."/>
            <person name="Hubisz M.J."/>
            <person name="Hultmark D."/>
            <person name="Huntley M.A."/>
            <person name="Jaffe D.B."/>
            <person name="Jagadeeshan S."/>
            <person name="Jeck W.R."/>
            <person name="Johnson J."/>
            <person name="Jones C.D."/>
            <person name="Jordan W.C."/>
            <person name="Karpen G.H."/>
            <person name="Kataoka E."/>
            <person name="Keightley P.D."/>
            <person name="Kheradpour P."/>
            <person name="Kirkness E.F."/>
            <person name="Koerich L.B."/>
            <person name="Kristiansen K."/>
            <person name="Kudrna D."/>
            <person name="Kulathinal R.J."/>
            <person name="Kumar S."/>
            <person name="Kwok R."/>
            <person name="Lander E."/>
            <person name="Langley C.H."/>
            <person name="Lapoint R."/>
            <person name="Lazzaro B.P."/>
            <person name="Lee S.J."/>
            <person name="Levesque L."/>
            <person name="Li R."/>
            <person name="Lin C.F."/>
            <person name="Lin M.F."/>
            <person name="Lindblad-Toh K."/>
            <person name="Llopart A."/>
            <person name="Long M."/>
            <person name="Low L."/>
            <person name="Lozovsky E."/>
            <person name="Lu J."/>
            <person name="Luo M."/>
            <person name="Machado C.A."/>
            <person name="Makalowski W."/>
            <person name="Marzo M."/>
            <person name="Matsuda M."/>
            <person name="Matzkin L."/>
            <person name="McAllister B."/>
            <person name="McBride C.S."/>
            <person name="McKernan B."/>
            <person name="McKernan K."/>
            <person name="Mendez-Lago M."/>
            <person name="Minx P."/>
            <person name="Mollenhauer M.U."/>
            <person name="Montooth K."/>
            <person name="Mount S.M."/>
            <person name="Mu X."/>
            <person name="Myers E."/>
            <person name="Negre B."/>
            <person name="Newfeld S."/>
            <person name="Nielsen R."/>
            <person name="Noor M.A."/>
            <person name="O'Grady P."/>
            <person name="Pachter L."/>
            <person name="Papaceit M."/>
            <person name="Parisi M.J."/>
            <person name="Parisi M."/>
            <person name="Parts L."/>
            <person name="Pedersen J.S."/>
            <person name="Pesole G."/>
            <person name="Phillippy A.M."/>
            <person name="Ponting C.P."/>
            <person name="Pop M."/>
            <person name="Porcelli D."/>
            <person name="Powell J.R."/>
            <person name="Prohaska S."/>
            <person name="Pruitt K."/>
            <person name="Puig M."/>
            <person name="Quesneville H."/>
            <person name="Ram K.R."/>
            <person name="Rand D."/>
            <person name="Rasmussen M.D."/>
            <person name="Reed L.K."/>
            <person name="Reenan R."/>
            <person name="Reily A."/>
            <person name="Remington K.A."/>
            <person name="Rieger T.T."/>
            <person name="Ritchie M.G."/>
            <person name="Robin C."/>
            <person name="Rogers Y.H."/>
            <person name="Rohde C."/>
            <person name="Rozas J."/>
            <person name="Rubenfield M.J."/>
            <person name="Ruiz A."/>
            <person name="Russo S."/>
            <person name="Salzberg S.L."/>
            <person name="Sanchez-Gracia A."/>
            <person name="Saranga D.J."/>
            <person name="Sato H."/>
            <person name="Schaeffer S.W."/>
            <person name="Schatz M.C."/>
            <person name="Schlenke T."/>
            <person name="Schwartz R."/>
            <person name="Segarra C."/>
            <person name="Singh R.S."/>
            <person name="Sirot L."/>
            <person name="Sirota M."/>
            <person name="Sisneros N.B."/>
            <person name="Smith C.D."/>
            <person name="Smith T.F."/>
            <person name="Spieth J."/>
            <person name="Stage D.E."/>
            <person name="Stark A."/>
            <person name="Stephan W."/>
            <person name="Strausberg R.L."/>
            <person name="Strempel S."/>
            <person name="Sturgill D."/>
            <person name="Sutton G."/>
            <person name="Sutton G.G."/>
            <person name="Tao W."/>
            <person name="Teichmann S."/>
            <person name="Tobari Y.N."/>
            <person name="Tomimura Y."/>
            <person name="Tsolas J.M."/>
            <person name="Valente V.L."/>
            <person name="Venter E."/>
            <person name="Venter J.C."/>
            <person name="Vicario S."/>
            <person name="Vieira F.G."/>
            <person name="Vilella A.J."/>
            <person name="Villasante A."/>
            <person name="Walenz B."/>
            <person name="Wang J."/>
            <person name="Wasserman M."/>
            <person name="Watts T."/>
            <person name="Wilson D."/>
            <person name="Wilson R.K."/>
            <person name="Wing R.A."/>
            <person name="Wolfner M.F."/>
            <person name="Wong A."/>
            <person name="Wong G.K."/>
            <person name="Wu C.I."/>
            <person name="Wu G."/>
            <person name="Yamamoto D."/>
            <person name="Yang H.P."/>
            <person name="Yang S.P."/>
            <person name="Yorke J.A."/>
            <person name="Yoshida K."/>
            <person name="Zdobnov E."/>
            <person name="Zhang P."/>
            <person name="Zhang Y."/>
            <person name="Zimin A.V."/>
            <person name="Baldwin J."/>
            <person name="Abdouelleil A."/>
            <person name="Abdulkadir J."/>
            <person name="Abebe A."/>
            <person name="Abera B."/>
            <person name="Abreu J."/>
            <person name="Acer S.C."/>
            <person name="Aftuck L."/>
            <person name="Alexander A."/>
            <person name="An P."/>
            <person name="Anderson E."/>
            <person name="Anderson S."/>
            <person name="Arachi H."/>
            <person name="Azer M."/>
            <person name="Bachantsang P."/>
            <person name="Barry A."/>
            <person name="Bayul T."/>
            <person name="Berlin A."/>
            <person name="Bessette D."/>
            <person name="Bloom T."/>
            <person name="Blye J."/>
            <person name="Boguslavskiy L."/>
            <person name="Bonnet C."/>
            <person name="Boukhgalter B."/>
            <person name="Bourzgui I."/>
            <person name="Brown A."/>
            <person name="Cahill P."/>
            <person name="Channer S."/>
            <person name="Cheshatsang Y."/>
            <person name="Chuda L."/>
            <person name="Citroen M."/>
            <person name="Collymore A."/>
            <person name="Cooke P."/>
            <person name="Costello M."/>
            <person name="D'Aco K."/>
            <person name="Daza R."/>
            <person name="De Haan G."/>
            <person name="DeGray S."/>
            <person name="DeMaso C."/>
            <person name="Dhargay N."/>
            <person name="Dooley K."/>
            <person name="Dooley E."/>
            <person name="Doricent M."/>
            <person name="Dorje P."/>
            <person name="Dorjee K."/>
            <person name="Dupes A."/>
            <person name="Elong R."/>
            <person name="Falk J."/>
            <person name="Farina A."/>
            <person name="Faro S."/>
            <person name="Ferguson D."/>
            <person name="Fisher S."/>
            <person name="Foley C.D."/>
            <person name="Franke A."/>
            <person name="Friedrich D."/>
            <person name="Gadbois L."/>
            <person name="Gearin G."/>
            <person name="Gearin C.R."/>
            <person name="Giannoukos G."/>
            <person name="Goode T."/>
            <person name="Graham J."/>
            <person name="Grandbois E."/>
            <person name="Grewal S."/>
            <person name="Gyaltsen K."/>
            <person name="Hafez N."/>
            <person name="Hagos B."/>
            <person name="Hall J."/>
            <person name="Henson C."/>
            <person name="Hollinger A."/>
            <person name="Honan T."/>
            <person name="Huard M.D."/>
            <person name="Hughes L."/>
            <person name="Hurhula B."/>
            <person name="Husby M.E."/>
            <person name="Kamat A."/>
            <person name="Kanga B."/>
            <person name="Kashin S."/>
            <person name="Khazanovich D."/>
            <person name="Kisner P."/>
            <person name="Lance K."/>
            <person name="Lara M."/>
            <person name="Lee W."/>
            <person name="Lennon N."/>
            <person name="Letendre F."/>
            <person name="LeVine R."/>
            <person name="Lipovsky A."/>
            <person name="Liu X."/>
            <person name="Liu J."/>
            <person name="Liu S."/>
            <person name="Lokyitsang T."/>
            <person name="Lokyitsang Y."/>
            <person name="Lubonja R."/>
            <person name="Lui A."/>
            <person name="MacDonald P."/>
            <person name="Magnisalis V."/>
            <person name="Maru K."/>
            <person name="Matthews C."/>
            <person name="McCusker W."/>
            <person name="McDonough S."/>
            <person name="Mehta T."/>
            <person name="Meldrim J."/>
            <person name="Meneus L."/>
            <person name="Mihai O."/>
            <person name="Mihalev A."/>
            <person name="Mihova T."/>
            <person name="Mittelman R."/>
            <person name="Mlenga V."/>
            <person name="Montmayeur A."/>
            <person name="Mulrain L."/>
            <person name="Navidi A."/>
            <person name="Naylor J."/>
            <person name="Negash T."/>
            <person name="Nguyen T."/>
            <person name="Nguyen N."/>
            <person name="Nicol R."/>
            <person name="Norbu C."/>
            <person name="Norbu N."/>
            <person name="Novod N."/>
            <person name="O'Neill B."/>
            <person name="Osman S."/>
            <person name="Markiewicz E."/>
            <person name="Oyono O.L."/>
            <person name="Patti C."/>
            <person name="Phunkhang P."/>
            <person name="Pierre F."/>
            <person name="Priest M."/>
            <person name="Raghuraman S."/>
            <person name="Rege F."/>
            <person name="Reyes R."/>
            <person name="Rise C."/>
            <person name="Rogov P."/>
            <person name="Ross K."/>
            <person name="Ryan E."/>
            <person name="Settipalli S."/>
            <person name="Shea T."/>
            <person name="Sherpa N."/>
            <person name="Shi L."/>
            <person name="Shih D."/>
            <person name="Sparrow T."/>
            <person name="Spaulding J."/>
            <person name="Stalker J."/>
            <person name="Stange-Thomann N."/>
            <person name="Stavropoulos S."/>
            <person name="Stone C."/>
            <person name="Strader C."/>
            <person name="Tesfaye S."/>
            <person name="Thomson T."/>
            <person name="Thoulutsang Y."/>
            <person name="Thoulutsang D."/>
            <person name="Topham K."/>
            <person name="Topping I."/>
            <person name="Tsamla T."/>
            <person name="Vassiliev H."/>
            <person name="Vo A."/>
            <person name="Wangchuk T."/>
            <person name="Wangdi T."/>
            <person name="Weiand M."/>
            <person name="Wilkinson J."/>
            <person name="Wilson A."/>
            <person name="Yadav S."/>
            <person name="Young G."/>
            <person name="Yu Q."/>
            <person name="Zembek L."/>
            <person name="Zhong D."/>
            <person name="Zimmer A."/>
            <person name="Zwirko Z."/>
            <person name="Jaffe D.B."/>
            <person name="Alvarez P."/>
            <person name="Brockman W."/>
            <person name="Butler J."/>
            <person name="Chin C."/>
            <person name="Gnerre S."/>
            <person name="Grabherr M."/>
            <person name="Kleber M."/>
            <person name="Mauceli E."/>
            <person name="MacCallum I."/>
        </authorList>
    </citation>
    <scope>NUCLEOTIDE SEQUENCE [LARGE SCALE GENOMIC DNA]</scope>
    <source>
        <strain evidence="3">white501</strain>
    </source>
</reference>
<name>B4QEG1_DROSI</name>
<evidence type="ECO:0000313" key="2">
    <source>
        <dbReference type="EMBL" id="EDX06951.1"/>
    </source>
</evidence>
<evidence type="ECO:0000256" key="1">
    <source>
        <dbReference type="SAM" id="Coils"/>
    </source>
</evidence>
<dbReference type="Proteomes" id="UP000000304">
    <property type="component" value="Chromosome 2R"/>
</dbReference>
<evidence type="ECO:0000313" key="3">
    <source>
        <dbReference type="Proteomes" id="UP000000304"/>
    </source>
</evidence>
<proteinExistence type="predicted"/>
<keyword evidence="3" id="KW-1185">Reference proteome</keyword>
<feature type="coiled-coil region" evidence="1">
    <location>
        <begin position="168"/>
        <end position="213"/>
    </location>
</feature>
<dbReference type="SMR" id="B4QEG1"/>